<dbReference type="Pfam" id="PF01527">
    <property type="entry name" value="HTH_Tnp_1"/>
    <property type="match status" value="1"/>
</dbReference>
<dbReference type="SUPFAM" id="SSF46689">
    <property type="entry name" value="Homeodomain-like"/>
    <property type="match status" value="1"/>
</dbReference>
<dbReference type="AlphaFoldDB" id="A0A517MW34"/>
<gene>
    <name evidence="1" type="ORF">HG15A2_23820</name>
</gene>
<dbReference type="GO" id="GO:0003677">
    <property type="term" value="F:DNA binding"/>
    <property type="evidence" value="ECO:0007669"/>
    <property type="project" value="InterPro"/>
</dbReference>
<dbReference type="GO" id="GO:0006313">
    <property type="term" value="P:DNA transposition"/>
    <property type="evidence" value="ECO:0007669"/>
    <property type="project" value="InterPro"/>
</dbReference>
<evidence type="ECO:0000313" key="2">
    <source>
        <dbReference type="Proteomes" id="UP000319852"/>
    </source>
</evidence>
<evidence type="ECO:0000313" key="1">
    <source>
        <dbReference type="EMBL" id="QDS99092.1"/>
    </source>
</evidence>
<dbReference type="Proteomes" id="UP000319852">
    <property type="component" value="Chromosome"/>
</dbReference>
<protein>
    <submittedName>
        <fullName evidence="1">Transposase</fullName>
    </submittedName>
</protein>
<dbReference type="GO" id="GO:0004803">
    <property type="term" value="F:transposase activity"/>
    <property type="evidence" value="ECO:0007669"/>
    <property type="project" value="InterPro"/>
</dbReference>
<dbReference type="InterPro" id="IPR009057">
    <property type="entry name" value="Homeodomain-like_sf"/>
</dbReference>
<sequence length="67" mass="7691">MAKRKSKSTKRSRRTFTKEFKQEVVQMLLDGHTASSVSKNLGTDNTNLLYRWKGRTGSRGPSQCPFR</sequence>
<dbReference type="InterPro" id="IPR002514">
    <property type="entry name" value="Transposase_8"/>
</dbReference>
<dbReference type="KEGG" id="amob:HG15A2_23820"/>
<proteinExistence type="predicted"/>
<dbReference type="EMBL" id="CP036263">
    <property type="protein sequence ID" value="QDS99092.1"/>
    <property type="molecule type" value="Genomic_DNA"/>
</dbReference>
<name>A0A517MW34_9BACT</name>
<accession>A0A517MW34</accession>
<reference evidence="1 2" key="1">
    <citation type="submission" date="2019-02" db="EMBL/GenBank/DDBJ databases">
        <title>Deep-cultivation of Planctomycetes and their phenomic and genomic characterization uncovers novel biology.</title>
        <authorList>
            <person name="Wiegand S."/>
            <person name="Jogler M."/>
            <person name="Boedeker C."/>
            <person name="Pinto D."/>
            <person name="Vollmers J."/>
            <person name="Rivas-Marin E."/>
            <person name="Kohn T."/>
            <person name="Peeters S.H."/>
            <person name="Heuer A."/>
            <person name="Rast P."/>
            <person name="Oberbeckmann S."/>
            <person name="Bunk B."/>
            <person name="Jeske O."/>
            <person name="Meyerdierks A."/>
            <person name="Storesund J.E."/>
            <person name="Kallscheuer N."/>
            <person name="Luecker S."/>
            <person name="Lage O.M."/>
            <person name="Pohl T."/>
            <person name="Merkel B.J."/>
            <person name="Hornburger P."/>
            <person name="Mueller R.-W."/>
            <person name="Bruemmer F."/>
            <person name="Labrenz M."/>
            <person name="Spormann A.M."/>
            <person name="Op den Camp H."/>
            <person name="Overmann J."/>
            <person name="Amann R."/>
            <person name="Jetten M.S.M."/>
            <person name="Mascher T."/>
            <person name="Medema M.H."/>
            <person name="Devos D.P."/>
            <person name="Kaster A.-K."/>
            <person name="Ovreas L."/>
            <person name="Rohde M."/>
            <person name="Galperin M.Y."/>
            <person name="Jogler C."/>
        </authorList>
    </citation>
    <scope>NUCLEOTIDE SEQUENCE [LARGE SCALE GENOMIC DNA]</scope>
    <source>
        <strain evidence="1 2">HG15A2</strain>
    </source>
</reference>
<keyword evidence="2" id="KW-1185">Reference proteome</keyword>
<organism evidence="1 2">
    <name type="scientific">Adhaeretor mobilis</name>
    <dbReference type="NCBI Taxonomy" id="1930276"/>
    <lineage>
        <taxon>Bacteria</taxon>
        <taxon>Pseudomonadati</taxon>
        <taxon>Planctomycetota</taxon>
        <taxon>Planctomycetia</taxon>
        <taxon>Pirellulales</taxon>
        <taxon>Lacipirellulaceae</taxon>
        <taxon>Adhaeretor</taxon>
    </lineage>
</organism>